<evidence type="ECO:0000256" key="3">
    <source>
        <dbReference type="ARBA" id="ARBA00023002"/>
    </source>
</evidence>
<dbReference type="EMBL" id="BAAAJE010000030">
    <property type="protein sequence ID" value="GAA1162997.1"/>
    <property type="molecule type" value="Genomic_DNA"/>
</dbReference>
<dbReference type="InterPro" id="IPR016167">
    <property type="entry name" value="FAD-bd_PCMH_sub1"/>
</dbReference>
<evidence type="ECO:0000256" key="2">
    <source>
        <dbReference type="ARBA" id="ARBA00022827"/>
    </source>
</evidence>
<accession>A0ABN1UST6</accession>
<dbReference type="Gene3D" id="3.30.43.10">
    <property type="entry name" value="Uridine Diphospho-n-acetylenolpyruvylglucosamine Reductase, domain 2"/>
    <property type="match status" value="1"/>
</dbReference>
<proteinExistence type="predicted"/>
<dbReference type="RefSeq" id="WP_343910650.1">
    <property type="nucleotide sequence ID" value="NZ_BAAAJE010000030.1"/>
</dbReference>
<keyword evidence="1" id="KW-0285">Flavoprotein</keyword>
<comment type="caution">
    <text evidence="5">The sequence shown here is derived from an EMBL/GenBank/DDBJ whole genome shotgun (WGS) entry which is preliminary data.</text>
</comment>
<dbReference type="Pfam" id="PF03450">
    <property type="entry name" value="CO_deh_flav_C"/>
    <property type="match status" value="1"/>
</dbReference>
<evidence type="ECO:0000313" key="6">
    <source>
        <dbReference type="Proteomes" id="UP001499979"/>
    </source>
</evidence>
<dbReference type="PROSITE" id="PS51387">
    <property type="entry name" value="FAD_PCMH"/>
    <property type="match status" value="1"/>
</dbReference>
<dbReference type="PANTHER" id="PTHR42659:SF2">
    <property type="entry name" value="XANTHINE DEHYDROGENASE SUBUNIT C-RELATED"/>
    <property type="match status" value="1"/>
</dbReference>
<dbReference type="SUPFAM" id="SSF55447">
    <property type="entry name" value="CO dehydrogenase flavoprotein C-terminal domain-like"/>
    <property type="match status" value="1"/>
</dbReference>
<protein>
    <submittedName>
        <fullName evidence="5">Xanthine dehydrogenase family protein subunit M</fullName>
    </submittedName>
</protein>
<dbReference type="PANTHER" id="PTHR42659">
    <property type="entry name" value="XANTHINE DEHYDROGENASE SUBUNIT C-RELATED"/>
    <property type="match status" value="1"/>
</dbReference>
<dbReference type="InterPro" id="IPR051312">
    <property type="entry name" value="Diverse_Substr_Oxidored"/>
</dbReference>
<keyword evidence="6" id="KW-1185">Reference proteome</keyword>
<dbReference type="InterPro" id="IPR002346">
    <property type="entry name" value="Mopterin_DH_FAD-bd"/>
</dbReference>
<dbReference type="SUPFAM" id="SSF56176">
    <property type="entry name" value="FAD-binding/transporter-associated domain-like"/>
    <property type="match status" value="1"/>
</dbReference>
<keyword evidence="2" id="KW-0274">FAD</keyword>
<reference evidence="5 6" key="1">
    <citation type="journal article" date="2019" name="Int. J. Syst. Evol. Microbiol.">
        <title>The Global Catalogue of Microorganisms (GCM) 10K type strain sequencing project: providing services to taxonomists for standard genome sequencing and annotation.</title>
        <authorList>
            <consortium name="The Broad Institute Genomics Platform"/>
            <consortium name="The Broad Institute Genome Sequencing Center for Infectious Disease"/>
            <person name="Wu L."/>
            <person name="Ma J."/>
        </authorList>
    </citation>
    <scope>NUCLEOTIDE SEQUENCE [LARGE SCALE GENOMIC DNA]</scope>
    <source>
        <strain evidence="5 6">JCM 11813</strain>
    </source>
</reference>
<dbReference type="InterPro" id="IPR036683">
    <property type="entry name" value="CO_DH_flav_C_dom_sf"/>
</dbReference>
<feature type="domain" description="FAD-binding PCMH-type" evidence="4">
    <location>
        <begin position="1"/>
        <end position="174"/>
    </location>
</feature>
<organism evidence="5 6">
    <name type="scientific">Nocardioides aquiterrae</name>
    <dbReference type="NCBI Taxonomy" id="203799"/>
    <lineage>
        <taxon>Bacteria</taxon>
        <taxon>Bacillati</taxon>
        <taxon>Actinomycetota</taxon>
        <taxon>Actinomycetes</taxon>
        <taxon>Propionibacteriales</taxon>
        <taxon>Nocardioidaceae</taxon>
        <taxon>Nocardioides</taxon>
    </lineage>
</organism>
<dbReference type="Proteomes" id="UP001499979">
    <property type="component" value="Unassembled WGS sequence"/>
</dbReference>
<dbReference type="InterPro" id="IPR036318">
    <property type="entry name" value="FAD-bd_PCMH-like_sf"/>
</dbReference>
<evidence type="ECO:0000256" key="1">
    <source>
        <dbReference type="ARBA" id="ARBA00022630"/>
    </source>
</evidence>
<name>A0ABN1UST6_9ACTN</name>
<dbReference type="Gene3D" id="3.30.390.50">
    <property type="entry name" value="CO dehydrogenase flavoprotein, C-terminal domain"/>
    <property type="match status" value="1"/>
</dbReference>
<dbReference type="InterPro" id="IPR016166">
    <property type="entry name" value="FAD-bd_PCMH"/>
</dbReference>
<dbReference type="Pfam" id="PF00941">
    <property type="entry name" value="FAD_binding_5"/>
    <property type="match status" value="1"/>
</dbReference>
<sequence length="302" mass="31589">MKAAPFAYVRPGSLEETVAELSRDGAKVLAGGQSLVPVLAMRLGRPSQLVDINAVPELDQLTSRDGALRVGATVRQRRLQNDDLSARVPLLRLALPWIGHREIRSRGTVCGSIAHADPSAELPAVASCLEATMVLTSARGRREVAAGDFFSGALSTAAEPDELLTEVSFPAAGPGEGFGFGEFARRHGDFALAGVAVRVTAGDGDRPTARATCFGVSDVPVSADVSERLGAALDRTGAAPARADLHRALGDLMEEVALDVVDTGGDSHASPAYRRRLVAALLAREIARAYADATRSREGSTS</sequence>
<evidence type="ECO:0000313" key="5">
    <source>
        <dbReference type="EMBL" id="GAA1162997.1"/>
    </source>
</evidence>
<gene>
    <name evidence="5" type="ORF">GCM10009606_46050</name>
</gene>
<evidence type="ECO:0000259" key="4">
    <source>
        <dbReference type="PROSITE" id="PS51387"/>
    </source>
</evidence>
<dbReference type="InterPro" id="IPR005107">
    <property type="entry name" value="CO_DH_flav_C"/>
</dbReference>
<dbReference type="SMART" id="SM01092">
    <property type="entry name" value="CO_deh_flav_C"/>
    <property type="match status" value="1"/>
</dbReference>
<keyword evidence="3" id="KW-0560">Oxidoreductase</keyword>
<dbReference type="InterPro" id="IPR016169">
    <property type="entry name" value="FAD-bd_PCMH_sub2"/>
</dbReference>
<dbReference type="Gene3D" id="3.30.465.10">
    <property type="match status" value="1"/>
</dbReference>